<evidence type="ECO:0000313" key="12">
    <source>
        <dbReference type="EMBL" id="PPA71301.1"/>
    </source>
</evidence>
<dbReference type="GO" id="GO:0008360">
    <property type="term" value="P:regulation of cell shape"/>
    <property type="evidence" value="ECO:0007669"/>
    <property type="project" value="UniProtKB-KW"/>
</dbReference>
<reference evidence="12 13" key="1">
    <citation type="submission" date="2018-02" db="EMBL/GenBank/DDBJ databases">
        <title>Jeotgalibacillus proteolyticum sp. nov. a protease producing bacterium isolated from ocean sediments of Laizhou Bay.</title>
        <authorList>
            <person name="Li Y."/>
        </authorList>
    </citation>
    <scope>NUCLEOTIDE SEQUENCE [LARGE SCALE GENOMIC DNA]</scope>
    <source>
        <strain evidence="12 13">22-7</strain>
    </source>
</reference>
<evidence type="ECO:0000256" key="1">
    <source>
        <dbReference type="ARBA" id="ARBA00007164"/>
    </source>
</evidence>
<dbReference type="GO" id="GO:0006508">
    <property type="term" value="P:proteolysis"/>
    <property type="evidence" value="ECO:0007669"/>
    <property type="project" value="InterPro"/>
</dbReference>
<dbReference type="PANTHER" id="PTHR21581">
    <property type="entry name" value="D-ALANYL-D-ALANINE CARBOXYPEPTIDASE"/>
    <property type="match status" value="1"/>
</dbReference>
<feature type="active site" description="Acyl-ester intermediate" evidence="7">
    <location>
        <position position="61"/>
    </location>
</feature>
<gene>
    <name evidence="12" type="ORF">C4B60_04345</name>
</gene>
<proteinExistence type="inferred from homology"/>
<feature type="active site" evidence="7">
    <location>
        <position position="116"/>
    </location>
</feature>
<evidence type="ECO:0000256" key="2">
    <source>
        <dbReference type="ARBA" id="ARBA00022729"/>
    </source>
</evidence>
<feature type="binding site" evidence="8">
    <location>
        <position position="223"/>
    </location>
    <ligand>
        <name>substrate</name>
    </ligand>
</feature>
<keyword evidence="6" id="KW-0961">Cell wall biogenesis/degradation</keyword>
<keyword evidence="12" id="KW-0645">Protease</keyword>
<dbReference type="PROSITE" id="PS51257">
    <property type="entry name" value="PROKAR_LIPOPROTEIN"/>
    <property type="match status" value="1"/>
</dbReference>
<evidence type="ECO:0000256" key="5">
    <source>
        <dbReference type="ARBA" id="ARBA00022984"/>
    </source>
</evidence>
<evidence type="ECO:0000256" key="3">
    <source>
        <dbReference type="ARBA" id="ARBA00022801"/>
    </source>
</evidence>
<feature type="domain" description="Peptidase S11 D-alanyl-D-alanine carboxypeptidase A N-terminal" evidence="11">
    <location>
        <begin position="27"/>
        <end position="253"/>
    </location>
</feature>
<dbReference type="InterPro" id="IPR018044">
    <property type="entry name" value="Peptidase_S11"/>
</dbReference>
<dbReference type="PANTHER" id="PTHR21581:SF33">
    <property type="entry name" value="D-ALANYL-D-ALANINE CARBOXYPEPTIDASE DACB"/>
    <property type="match status" value="1"/>
</dbReference>
<keyword evidence="3" id="KW-0378">Hydrolase</keyword>
<dbReference type="InterPro" id="IPR012338">
    <property type="entry name" value="Beta-lactam/transpept-like"/>
</dbReference>
<evidence type="ECO:0000259" key="11">
    <source>
        <dbReference type="Pfam" id="PF00768"/>
    </source>
</evidence>
<organism evidence="12 13">
    <name type="scientific">Jeotgalibacillus proteolyticus</name>
    <dbReference type="NCBI Taxonomy" id="2082395"/>
    <lineage>
        <taxon>Bacteria</taxon>
        <taxon>Bacillati</taxon>
        <taxon>Bacillota</taxon>
        <taxon>Bacilli</taxon>
        <taxon>Bacillales</taxon>
        <taxon>Caryophanaceae</taxon>
        <taxon>Jeotgalibacillus</taxon>
    </lineage>
</organism>
<sequence length="366" mass="40896">MVKRVKHALKVVLILMIGFSCTSINAFAAPSTSADQAILMEAESGRILYENNSHQEQKIASITKIMTAHLAIQHGDLDELVKISPDASVTEGSSLYLKAGQKVSLLDLVYGLLLRSGNDSAVAIAEHVSGSVDDFAKLMNKEAKRIGMKNTHFTNPHGLDLDNEHYSSAFDMALLTQEAIKDKTFAEIFGTTSHRATSLAPSPTWSNKHRLVTGMYPHATGGKTGFTRLAGRTLVTTAKRDDMSLIVVTIRASSDWNDHMNLFEYGFSHYKNEQILHPDILPPFPGQSENEFYTLTEPFSYPLTSEEKSKLTIEGKIPFNRNTPPIVYVKLDEEIIHKQELVREVRSGGFTLWNRIVDKLKFWQDE</sequence>
<keyword evidence="12" id="KW-0121">Carboxypeptidase</keyword>
<comment type="similarity">
    <text evidence="1 9">Belongs to the peptidase S11 family.</text>
</comment>
<comment type="caution">
    <text evidence="12">The sequence shown here is derived from an EMBL/GenBank/DDBJ whole genome shotgun (WGS) entry which is preliminary data.</text>
</comment>
<evidence type="ECO:0000256" key="9">
    <source>
        <dbReference type="RuleBase" id="RU004016"/>
    </source>
</evidence>
<dbReference type="OrthoDB" id="9791132at2"/>
<dbReference type="SUPFAM" id="SSF56601">
    <property type="entry name" value="beta-lactamase/transpeptidase-like"/>
    <property type="match status" value="1"/>
</dbReference>
<evidence type="ECO:0000256" key="7">
    <source>
        <dbReference type="PIRSR" id="PIRSR618044-1"/>
    </source>
</evidence>
<feature type="signal peptide" evidence="10">
    <location>
        <begin position="1"/>
        <end position="28"/>
    </location>
</feature>
<dbReference type="GO" id="GO:0009002">
    <property type="term" value="F:serine-type D-Ala-D-Ala carboxypeptidase activity"/>
    <property type="evidence" value="ECO:0007669"/>
    <property type="project" value="InterPro"/>
</dbReference>
<evidence type="ECO:0000256" key="8">
    <source>
        <dbReference type="PIRSR" id="PIRSR618044-2"/>
    </source>
</evidence>
<evidence type="ECO:0000256" key="10">
    <source>
        <dbReference type="SAM" id="SignalP"/>
    </source>
</evidence>
<dbReference type="Proteomes" id="UP000239047">
    <property type="component" value="Unassembled WGS sequence"/>
</dbReference>
<dbReference type="GO" id="GO:0009252">
    <property type="term" value="P:peptidoglycan biosynthetic process"/>
    <property type="evidence" value="ECO:0007669"/>
    <property type="project" value="UniProtKB-KW"/>
</dbReference>
<evidence type="ECO:0000256" key="6">
    <source>
        <dbReference type="ARBA" id="ARBA00023316"/>
    </source>
</evidence>
<dbReference type="Pfam" id="PF00768">
    <property type="entry name" value="Peptidase_S11"/>
    <property type="match status" value="1"/>
</dbReference>
<dbReference type="AlphaFoldDB" id="A0A2S5GEG4"/>
<evidence type="ECO:0000313" key="13">
    <source>
        <dbReference type="Proteomes" id="UP000239047"/>
    </source>
</evidence>
<keyword evidence="5" id="KW-0573">Peptidoglycan synthesis</keyword>
<dbReference type="Gene3D" id="3.40.710.10">
    <property type="entry name" value="DD-peptidase/beta-lactamase superfamily"/>
    <property type="match status" value="1"/>
</dbReference>
<keyword evidence="13" id="KW-1185">Reference proteome</keyword>
<evidence type="ECO:0000256" key="4">
    <source>
        <dbReference type="ARBA" id="ARBA00022960"/>
    </source>
</evidence>
<name>A0A2S5GEG4_9BACL</name>
<dbReference type="EMBL" id="PREZ01000002">
    <property type="protein sequence ID" value="PPA71301.1"/>
    <property type="molecule type" value="Genomic_DNA"/>
</dbReference>
<accession>A0A2S5GEG4</accession>
<keyword evidence="4" id="KW-0133">Cell shape</keyword>
<dbReference type="PRINTS" id="PR00725">
    <property type="entry name" value="DADACBPTASE1"/>
</dbReference>
<dbReference type="InterPro" id="IPR001967">
    <property type="entry name" value="Peptidase_S11_N"/>
</dbReference>
<keyword evidence="2 10" id="KW-0732">Signal</keyword>
<feature type="chain" id="PRO_5015720342" evidence="10">
    <location>
        <begin position="29"/>
        <end position="366"/>
    </location>
</feature>
<feature type="active site" description="Acyl-ester intermediate" evidence="7">
    <location>
        <position position="64"/>
    </location>
</feature>
<dbReference type="GO" id="GO:0071555">
    <property type="term" value="P:cell wall organization"/>
    <property type="evidence" value="ECO:0007669"/>
    <property type="project" value="UniProtKB-KW"/>
</dbReference>
<protein>
    <submittedName>
        <fullName evidence="12">D-alanyl-D-alanine carboxypeptidase</fullName>
    </submittedName>
</protein>